<dbReference type="Gene3D" id="3.30.200.20">
    <property type="entry name" value="Phosphorylase Kinase, domain 1"/>
    <property type="match status" value="1"/>
</dbReference>
<dbReference type="InterPro" id="IPR000719">
    <property type="entry name" value="Prot_kinase_dom"/>
</dbReference>
<evidence type="ECO:0000256" key="6">
    <source>
        <dbReference type="PROSITE-ProRule" id="PRU10141"/>
    </source>
</evidence>
<dbReference type="GO" id="GO:0005524">
    <property type="term" value="F:ATP binding"/>
    <property type="evidence" value="ECO:0007669"/>
    <property type="project" value="UniProtKB-UniRule"/>
</dbReference>
<keyword evidence="4" id="KW-0418">Kinase</keyword>
<dbReference type="PANTHER" id="PTHR47989">
    <property type="entry name" value="OS01G0750732 PROTEIN"/>
    <property type="match status" value="1"/>
</dbReference>
<keyword evidence="1" id="KW-0723">Serine/threonine-protein kinase</keyword>
<evidence type="ECO:0000259" key="8">
    <source>
        <dbReference type="PROSITE" id="PS50011"/>
    </source>
</evidence>
<dbReference type="InterPro" id="IPR036047">
    <property type="entry name" value="F-box-like_dom_sf"/>
</dbReference>
<organism evidence="9 10">
    <name type="scientific">Rhamnella rubrinervis</name>
    <dbReference type="NCBI Taxonomy" id="2594499"/>
    <lineage>
        <taxon>Eukaryota</taxon>
        <taxon>Viridiplantae</taxon>
        <taxon>Streptophyta</taxon>
        <taxon>Embryophyta</taxon>
        <taxon>Tracheophyta</taxon>
        <taxon>Spermatophyta</taxon>
        <taxon>Magnoliopsida</taxon>
        <taxon>eudicotyledons</taxon>
        <taxon>Gunneridae</taxon>
        <taxon>Pentapetalae</taxon>
        <taxon>rosids</taxon>
        <taxon>fabids</taxon>
        <taxon>Rosales</taxon>
        <taxon>Rhamnaceae</taxon>
        <taxon>rhamnoid group</taxon>
        <taxon>Rhamneae</taxon>
        <taxon>Rhamnella</taxon>
    </lineage>
</organism>
<evidence type="ECO:0000256" key="3">
    <source>
        <dbReference type="ARBA" id="ARBA00022741"/>
    </source>
</evidence>
<sequence>MGPDFPPDMVFEILSRTSMETLGRCRVLSKEWKKKMYQSSFTELFGERTNTVSGFFVQTMTKNKCHASFVSLSNNSKNNNNNPDFSKQMSFNFLPGRVKILASTMQGLLLLSVNHNSMKNGYRYFISKRTTRQWRKLPNPKTRYFTIANAMLVLRSNPLHYKIVRLSEPKLQCIKYKSKWYNNVRCEIFDSETWTWRQLDNIRLPYGVLLMGTKPGVSTCGIVNWLLTNNQIFAFDLEKESFEIKTLPSPISEYSNNNMQIVEYEGRLGLICTEKDEECMELWVVDEGGQNTWTRREKISIEAVNRKEGLGLPVAGLCNTDVALLKGYYKLIFYKFQEDNCSSKAIHIKENVLCRSQFFPFQSDFQPVDLTGALILNLGLRHNPLDNVFGGLWVSSCINFFPLFKLVGQWDFVSAIDFKSPTNRSMLLNLPLLFKVVSIRLRIQMKNIVNMKLNADLKTETQLFLQTQKLLKSMDLGAGKRKKFKRPGYPPTPRSRSGKNVNKKEEVSHAYKPHCFCYSYLKDATQKFSSKNLLGQGGFGDVYRGYITYCSVTRFPVAVKRLRKRDSQGYEEWQNEKRFLSKLKHPNIVELIGFCCDGEHRILVYECMPRGSLEDQLLKEDKMKLNWRTRIKIAIGTARALAYLHTRGKPIIHRDLKTSNILLDTDFNPKVSDFGLARYGPEGDNDHVSTRVLGTRGYFAPEYIGTGHLTVKADVYGFGVVLLQILSGSGALKKYSDRTTENLVQWAEPHFNHQDIHSLVDKGLGHNFPVEEARRFAELTHRCLCPNPQLRPTMAEVVAELEQLEQNDSDQSSITIATFSSCPPPSSRKFPRSRGCQDARKLH</sequence>
<dbReference type="InterPro" id="IPR001245">
    <property type="entry name" value="Ser-Thr/Tyr_kinase_cat_dom"/>
</dbReference>
<dbReference type="Pfam" id="PF08268">
    <property type="entry name" value="FBA_3"/>
    <property type="match status" value="1"/>
</dbReference>
<dbReference type="PROSITE" id="PS00108">
    <property type="entry name" value="PROTEIN_KINASE_ST"/>
    <property type="match status" value="1"/>
</dbReference>
<feature type="domain" description="Protein kinase" evidence="8">
    <location>
        <begin position="528"/>
        <end position="804"/>
    </location>
</feature>
<evidence type="ECO:0000313" key="9">
    <source>
        <dbReference type="EMBL" id="KAF3431426.1"/>
    </source>
</evidence>
<dbReference type="InterPro" id="IPR017451">
    <property type="entry name" value="F-box-assoc_interact_dom"/>
</dbReference>
<dbReference type="InterPro" id="IPR017441">
    <property type="entry name" value="Protein_kinase_ATP_BS"/>
</dbReference>
<dbReference type="SUPFAM" id="SSF81383">
    <property type="entry name" value="F-box domain"/>
    <property type="match status" value="1"/>
</dbReference>
<dbReference type="FunFam" id="1.10.510.10:FF:000095">
    <property type="entry name" value="protein STRUBBELIG-RECEPTOR FAMILY 8"/>
    <property type="match status" value="1"/>
</dbReference>
<keyword evidence="5 6" id="KW-0067">ATP-binding</keyword>
<dbReference type="PROSITE" id="PS00107">
    <property type="entry name" value="PROTEIN_KINASE_ATP"/>
    <property type="match status" value="1"/>
</dbReference>
<keyword evidence="10" id="KW-1185">Reference proteome</keyword>
<dbReference type="CDD" id="cd14066">
    <property type="entry name" value="STKc_IRAK"/>
    <property type="match status" value="1"/>
</dbReference>
<dbReference type="SUPFAM" id="SSF56112">
    <property type="entry name" value="Protein kinase-like (PK-like)"/>
    <property type="match status" value="1"/>
</dbReference>
<feature type="region of interest" description="Disordered" evidence="7">
    <location>
        <begin position="821"/>
        <end position="843"/>
    </location>
</feature>
<dbReference type="Pfam" id="PF07714">
    <property type="entry name" value="PK_Tyr_Ser-Thr"/>
    <property type="match status" value="1"/>
</dbReference>
<dbReference type="Pfam" id="PF00646">
    <property type="entry name" value="F-box"/>
    <property type="match status" value="1"/>
</dbReference>
<dbReference type="InterPro" id="IPR001810">
    <property type="entry name" value="F-box_dom"/>
</dbReference>
<keyword evidence="2" id="KW-0808">Transferase</keyword>
<dbReference type="SMART" id="SM00220">
    <property type="entry name" value="S_TKc"/>
    <property type="match status" value="1"/>
</dbReference>
<evidence type="ECO:0000256" key="4">
    <source>
        <dbReference type="ARBA" id="ARBA00022777"/>
    </source>
</evidence>
<dbReference type="GO" id="GO:0004674">
    <property type="term" value="F:protein serine/threonine kinase activity"/>
    <property type="evidence" value="ECO:0007669"/>
    <property type="project" value="UniProtKB-KW"/>
</dbReference>
<keyword evidence="3 6" id="KW-0547">Nucleotide-binding</keyword>
<evidence type="ECO:0000256" key="5">
    <source>
        <dbReference type="ARBA" id="ARBA00022840"/>
    </source>
</evidence>
<dbReference type="InterPro" id="IPR008271">
    <property type="entry name" value="Ser/Thr_kinase_AS"/>
</dbReference>
<dbReference type="AlphaFoldDB" id="A0A8K0GNI1"/>
<gene>
    <name evidence="9" type="ORF">FNV43_RR26157</name>
</gene>
<dbReference type="NCBIfam" id="TIGR01640">
    <property type="entry name" value="F_box_assoc_1"/>
    <property type="match status" value="1"/>
</dbReference>
<reference evidence="9" key="1">
    <citation type="submission" date="2020-03" db="EMBL/GenBank/DDBJ databases">
        <title>A high-quality chromosome-level genome assembly of a woody plant with both climbing and erect habits, Rhamnella rubrinervis.</title>
        <authorList>
            <person name="Lu Z."/>
            <person name="Yang Y."/>
            <person name="Zhu X."/>
            <person name="Sun Y."/>
        </authorList>
    </citation>
    <scope>NUCLEOTIDE SEQUENCE</scope>
    <source>
        <strain evidence="9">BYM</strain>
        <tissue evidence="9">Leaf</tissue>
    </source>
</reference>
<feature type="region of interest" description="Disordered" evidence="7">
    <location>
        <begin position="481"/>
        <end position="504"/>
    </location>
</feature>
<dbReference type="EMBL" id="VOIH02000012">
    <property type="protein sequence ID" value="KAF3431426.1"/>
    <property type="molecule type" value="Genomic_DNA"/>
</dbReference>
<dbReference type="PROSITE" id="PS50011">
    <property type="entry name" value="PROTEIN_KINASE_DOM"/>
    <property type="match status" value="1"/>
</dbReference>
<name>A0A8K0GNI1_9ROSA</name>
<evidence type="ECO:0000256" key="7">
    <source>
        <dbReference type="SAM" id="MobiDB-lite"/>
    </source>
</evidence>
<dbReference type="Proteomes" id="UP000796880">
    <property type="component" value="Unassembled WGS sequence"/>
</dbReference>
<feature type="binding site" evidence="6">
    <location>
        <position position="560"/>
    </location>
    <ligand>
        <name>ATP</name>
        <dbReference type="ChEBI" id="CHEBI:30616"/>
    </ligand>
</feature>
<proteinExistence type="predicted"/>
<evidence type="ECO:0000256" key="2">
    <source>
        <dbReference type="ARBA" id="ARBA00022679"/>
    </source>
</evidence>
<evidence type="ECO:0000313" key="10">
    <source>
        <dbReference type="Proteomes" id="UP000796880"/>
    </source>
</evidence>
<accession>A0A8K0GNI1</accession>
<dbReference type="OrthoDB" id="4062651at2759"/>
<evidence type="ECO:0000256" key="1">
    <source>
        <dbReference type="ARBA" id="ARBA00022527"/>
    </source>
</evidence>
<dbReference type="Gene3D" id="1.10.510.10">
    <property type="entry name" value="Transferase(Phosphotransferase) domain 1"/>
    <property type="match status" value="1"/>
</dbReference>
<dbReference type="InterPro" id="IPR013187">
    <property type="entry name" value="F-box-assoc_dom_typ3"/>
</dbReference>
<protein>
    <recommendedName>
        <fullName evidence="8">Protein kinase domain-containing protein</fullName>
    </recommendedName>
</protein>
<dbReference type="InterPro" id="IPR011009">
    <property type="entry name" value="Kinase-like_dom_sf"/>
</dbReference>
<comment type="caution">
    <text evidence="9">The sequence shown here is derived from an EMBL/GenBank/DDBJ whole genome shotgun (WGS) entry which is preliminary data.</text>
</comment>
<dbReference type="PANTHER" id="PTHR47989:SF47">
    <property type="entry name" value="SERINE_THREONINE-PROTEIN KINASE PBL28-RELATED"/>
    <property type="match status" value="1"/>
</dbReference>